<dbReference type="EMBL" id="WEHW01000003">
    <property type="protein sequence ID" value="KAB7652392.1"/>
    <property type="molecule type" value="Genomic_DNA"/>
</dbReference>
<feature type="region of interest" description="Disordered" evidence="1">
    <location>
        <begin position="206"/>
        <end position="326"/>
    </location>
</feature>
<feature type="compositionally biased region" description="Pro residues" evidence="1">
    <location>
        <begin position="114"/>
        <end position="124"/>
    </location>
</feature>
<sequence length="429" mass="48526">MIKLTEEEITRERFRREDRRDSFPAAILSVAVHGALFAGLFTVFQWNTAPETVYAELWAPEDVSGGNDPSGVAEKLPEETGRDEADAPEKKAAEPEPEPEPEHQPEPKPEPEPEPAPPPEPAGPTPEELAAQEAREAERLEEEAIARQAREEMEARRAEEERIAQERARAEEIERMRQEAIEAERRRALEEERRLEEERLAQERLAEAARKAEEAKKAEEARRAEEARIAEEQRKAEEARIAEEKREAAEAEARRIAEELRVAEEKRQAEEAARKAAAEKKAREEAEERRRVAQRFREQELARLSAKVDPNAQRSGTTTGDRRNFRRSLTGSALATWSNQVRSCIRPNITIDVPSTTRPGQYRAVYSLQLLPTGEQVGTPKLVTPSGWPAYDAAVARAIRRCNPLPRPGAGEDMPREISLSFDPVEDKQ</sequence>
<dbReference type="GO" id="GO:0043213">
    <property type="term" value="P:bacteriocin transport"/>
    <property type="evidence" value="ECO:0007669"/>
    <property type="project" value="InterPro"/>
</dbReference>
<dbReference type="RefSeq" id="WP_152156902.1">
    <property type="nucleotide sequence ID" value="NZ_WEHW01000003.1"/>
</dbReference>
<reference evidence="3 4" key="1">
    <citation type="submission" date="2019-10" db="EMBL/GenBank/DDBJ databases">
        <title>Genome diversity of Sutterella seckii.</title>
        <authorList>
            <person name="Chaplin A.V."/>
            <person name="Sokolova S.R."/>
            <person name="Mosin K.A."/>
            <person name="Ivanova E.L."/>
            <person name="Kochetkova T.O."/>
            <person name="Goltsov A.Y."/>
            <person name="Trofimov D.Y."/>
            <person name="Efimov B.A."/>
        </authorList>
    </citation>
    <scope>NUCLEOTIDE SEQUENCE [LARGE SCALE GENOMIC DNA]</scope>
    <source>
        <strain evidence="3 4">ASD3426</strain>
    </source>
</reference>
<feature type="region of interest" description="Disordered" evidence="1">
    <location>
        <begin position="62"/>
        <end position="162"/>
    </location>
</feature>
<dbReference type="AlphaFoldDB" id="A0AAI9WNQ2"/>
<feature type="transmembrane region" description="Helical" evidence="2">
    <location>
        <begin position="21"/>
        <end position="44"/>
    </location>
</feature>
<keyword evidence="2" id="KW-0812">Transmembrane</keyword>
<proteinExistence type="predicted"/>
<keyword evidence="2" id="KW-0472">Membrane</keyword>
<dbReference type="Proteomes" id="UP000469462">
    <property type="component" value="Unassembled WGS sequence"/>
</dbReference>
<dbReference type="GO" id="GO:0016020">
    <property type="term" value="C:membrane"/>
    <property type="evidence" value="ECO:0007669"/>
    <property type="project" value="InterPro"/>
</dbReference>
<organism evidence="3 4">
    <name type="scientific">Sutterella seckii</name>
    <dbReference type="NCBI Taxonomy" id="1944635"/>
    <lineage>
        <taxon>Bacteria</taxon>
        <taxon>Pseudomonadati</taxon>
        <taxon>Pseudomonadota</taxon>
        <taxon>Betaproteobacteria</taxon>
        <taxon>Burkholderiales</taxon>
        <taxon>Sutterellaceae</taxon>
        <taxon>Sutterella</taxon>
    </lineage>
</organism>
<feature type="compositionally biased region" description="Basic and acidic residues" evidence="1">
    <location>
        <begin position="75"/>
        <end position="111"/>
    </location>
</feature>
<keyword evidence="4" id="KW-1185">Reference proteome</keyword>
<keyword evidence="2" id="KW-1133">Transmembrane helix</keyword>
<evidence type="ECO:0000313" key="3">
    <source>
        <dbReference type="EMBL" id="KAB7652392.1"/>
    </source>
</evidence>
<comment type="caution">
    <text evidence="3">The sequence shown here is derived from an EMBL/GenBank/DDBJ whole genome shotgun (WGS) entry which is preliminary data.</text>
</comment>
<dbReference type="NCBIfam" id="TIGR02794">
    <property type="entry name" value="tolA_full"/>
    <property type="match status" value="1"/>
</dbReference>
<feature type="compositionally biased region" description="Basic and acidic residues" evidence="1">
    <location>
        <begin position="133"/>
        <end position="162"/>
    </location>
</feature>
<accession>A0AAI9WNQ2</accession>
<dbReference type="GO" id="GO:0019534">
    <property type="term" value="F:toxin transmembrane transporter activity"/>
    <property type="evidence" value="ECO:0007669"/>
    <property type="project" value="InterPro"/>
</dbReference>
<evidence type="ECO:0000256" key="2">
    <source>
        <dbReference type="SAM" id="Phobius"/>
    </source>
</evidence>
<dbReference type="InterPro" id="IPR014161">
    <property type="entry name" value="Tol-Pal_TolA"/>
</dbReference>
<dbReference type="Gene3D" id="3.30.1150.10">
    <property type="match status" value="1"/>
</dbReference>
<evidence type="ECO:0000313" key="4">
    <source>
        <dbReference type="Proteomes" id="UP000469462"/>
    </source>
</evidence>
<name>A0AAI9WNQ2_9BURK</name>
<dbReference type="Pfam" id="PF13103">
    <property type="entry name" value="TonB_2"/>
    <property type="match status" value="1"/>
</dbReference>
<protein>
    <submittedName>
        <fullName evidence="3">Cell envelope integrity protein TolA</fullName>
    </submittedName>
</protein>
<feature type="region of interest" description="Disordered" evidence="1">
    <location>
        <begin position="405"/>
        <end position="429"/>
    </location>
</feature>
<gene>
    <name evidence="3" type="primary">tolA</name>
    <name evidence="3" type="ORF">GBM96_01880</name>
</gene>
<dbReference type="SUPFAM" id="SSF74653">
    <property type="entry name" value="TolA/TonB C-terminal domain"/>
    <property type="match status" value="1"/>
</dbReference>
<feature type="compositionally biased region" description="Basic and acidic residues" evidence="1">
    <location>
        <begin position="206"/>
        <end position="301"/>
    </location>
</feature>
<evidence type="ECO:0000256" key="1">
    <source>
        <dbReference type="SAM" id="MobiDB-lite"/>
    </source>
</evidence>